<name>A0A2K3KGF9_TRIPR</name>
<reference evidence="1 2" key="2">
    <citation type="journal article" date="2017" name="Front. Plant Sci.">
        <title>Gene Classification and Mining of Molecular Markers Useful in Red Clover (Trifolium pratense) Breeding.</title>
        <authorList>
            <person name="Istvanek J."/>
            <person name="Dluhosova J."/>
            <person name="Dluhos P."/>
            <person name="Patkova L."/>
            <person name="Nedelnik J."/>
            <person name="Repkova J."/>
        </authorList>
    </citation>
    <scope>NUCLEOTIDE SEQUENCE [LARGE SCALE GENOMIC DNA]</scope>
    <source>
        <strain evidence="2">cv. Tatra</strain>
        <tissue evidence="1">Young leaves</tissue>
    </source>
</reference>
<accession>A0A2K3KGF9</accession>
<sequence>LKPSGPVQPGFLRFAVQPETRPVHSGFQRAKCKTGPAPGPDRVHCRFRFLKHWS</sequence>
<evidence type="ECO:0000313" key="1">
    <source>
        <dbReference type="EMBL" id="PNX65353.1"/>
    </source>
</evidence>
<dbReference type="Proteomes" id="UP000236291">
    <property type="component" value="Unassembled WGS sequence"/>
</dbReference>
<gene>
    <name evidence="1" type="ORF">L195_g062556</name>
</gene>
<protein>
    <submittedName>
        <fullName evidence="1">Uncharacterized protein</fullName>
    </submittedName>
</protein>
<evidence type="ECO:0000313" key="2">
    <source>
        <dbReference type="Proteomes" id="UP000236291"/>
    </source>
</evidence>
<dbReference type="AlphaFoldDB" id="A0A2K3KGF9"/>
<comment type="caution">
    <text evidence="1">The sequence shown here is derived from an EMBL/GenBank/DDBJ whole genome shotgun (WGS) entry which is preliminary data.</text>
</comment>
<dbReference type="EMBL" id="ASHM01178269">
    <property type="protein sequence ID" value="PNX65353.1"/>
    <property type="molecule type" value="Genomic_DNA"/>
</dbReference>
<organism evidence="1 2">
    <name type="scientific">Trifolium pratense</name>
    <name type="common">Red clover</name>
    <dbReference type="NCBI Taxonomy" id="57577"/>
    <lineage>
        <taxon>Eukaryota</taxon>
        <taxon>Viridiplantae</taxon>
        <taxon>Streptophyta</taxon>
        <taxon>Embryophyta</taxon>
        <taxon>Tracheophyta</taxon>
        <taxon>Spermatophyta</taxon>
        <taxon>Magnoliopsida</taxon>
        <taxon>eudicotyledons</taxon>
        <taxon>Gunneridae</taxon>
        <taxon>Pentapetalae</taxon>
        <taxon>rosids</taxon>
        <taxon>fabids</taxon>
        <taxon>Fabales</taxon>
        <taxon>Fabaceae</taxon>
        <taxon>Papilionoideae</taxon>
        <taxon>50 kb inversion clade</taxon>
        <taxon>NPAAA clade</taxon>
        <taxon>Hologalegina</taxon>
        <taxon>IRL clade</taxon>
        <taxon>Trifolieae</taxon>
        <taxon>Trifolium</taxon>
    </lineage>
</organism>
<reference evidence="1 2" key="1">
    <citation type="journal article" date="2014" name="Am. J. Bot.">
        <title>Genome assembly and annotation for red clover (Trifolium pratense; Fabaceae).</title>
        <authorList>
            <person name="Istvanek J."/>
            <person name="Jaros M."/>
            <person name="Krenek A."/>
            <person name="Repkova J."/>
        </authorList>
    </citation>
    <scope>NUCLEOTIDE SEQUENCE [LARGE SCALE GENOMIC DNA]</scope>
    <source>
        <strain evidence="2">cv. Tatra</strain>
        <tissue evidence="1">Young leaves</tissue>
    </source>
</reference>
<feature type="non-terminal residue" evidence="1">
    <location>
        <position position="1"/>
    </location>
</feature>
<proteinExistence type="predicted"/>